<protein>
    <submittedName>
        <fullName evidence="1">Uncharacterized protein</fullName>
    </submittedName>
</protein>
<evidence type="ECO:0000313" key="2">
    <source>
        <dbReference type="Proteomes" id="UP000002316"/>
    </source>
</evidence>
<sequence>MRGELPEKGGGACYNFPFAHTSLFTVQPFPFISSLLPPTGVLIGTKALLGTVDPRDVLYNTACSYTNVYIFIALTIPSPETSGERENISPFKRNKKGRSHLVAKLLIQHPLLYCGHIKLAFVTT</sequence>
<reference evidence="2" key="1">
    <citation type="journal article" date="2010" name="PLoS Negl. Trop. Dis.">
        <title>The genome sequence of Trypanosoma brucei gambiense, causative agent of chronic human african trypanosomiasis.</title>
        <authorList>
            <person name="Jackson A.P."/>
            <person name="Sanders M."/>
            <person name="Berry A."/>
            <person name="McQuillan J."/>
            <person name="Aslett M.A."/>
            <person name="Quail M.A."/>
            <person name="Chukualim B."/>
            <person name="Capewell P."/>
            <person name="MacLeod A."/>
            <person name="Melville S.E."/>
            <person name="Gibson W."/>
            <person name="Barry J.D."/>
            <person name="Berriman M."/>
            <person name="Hertz-Fowler C."/>
        </authorList>
    </citation>
    <scope>NUCLEOTIDE SEQUENCE [LARGE SCALE GENOMIC DNA]</scope>
    <source>
        <strain evidence="2">MHOM/CI/86/DAL972</strain>
    </source>
</reference>
<proteinExistence type="predicted"/>
<gene>
    <name evidence="1" type="ORF">TbgDal_IX8050</name>
</gene>
<dbReference type="Proteomes" id="UP000002316">
    <property type="component" value="Chromosome 9"/>
</dbReference>
<organism evidence="1 2">
    <name type="scientific">Trypanosoma brucei gambiense (strain MHOM/CI/86/DAL972)</name>
    <dbReference type="NCBI Taxonomy" id="679716"/>
    <lineage>
        <taxon>Eukaryota</taxon>
        <taxon>Discoba</taxon>
        <taxon>Euglenozoa</taxon>
        <taxon>Kinetoplastea</taxon>
        <taxon>Metakinetoplastina</taxon>
        <taxon>Trypanosomatida</taxon>
        <taxon>Trypanosomatidae</taxon>
        <taxon>Trypanosoma</taxon>
    </lineage>
</organism>
<dbReference type="GeneID" id="23860859"/>
<dbReference type="KEGG" id="tbg:TbgDal_IX8050"/>
<dbReference type="AlphaFoldDB" id="C9ZZ80"/>
<evidence type="ECO:0000313" key="1">
    <source>
        <dbReference type="EMBL" id="CBH14729.1"/>
    </source>
</evidence>
<accession>C9ZZ80</accession>
<name>C9ZZ80_TRYB9</name>
<dbReference type="EMBL" id="FN554972">
    <property type="protein sequence ID" value="CBH14729.1"/>
    <property type="molecule type" value="Genomic_DNA"/>
</dbReference>
<dbReference type="RefSeq" id="XP_011776995.1">
    <property type="nucleotide sequence ID" value="XM_011778693.1"/>
</dbReference>